<dbReference type="PANTHER" id="PTHR47197:SF3">
    <property type="entry name" value="DIHYDRO-HEME D1 DEHYDROGENASE"/>
    <property type="match status" value="1"/>
</dbReference>
<keyword evidence="1" id="KW-0732">Signal</keyword>
<evidence type="ECO:0000313" key="2">
    <source>
        <dbReference type="EMBL" id="ANG63449.1"/>
    </source>
</evidence>
<name>A0A1A9F103_9GAMM</name>
<dbReference type="InterPro" id="IPR011044">
    <property type="entry name" value="Quino_amine_DH_bsu"/>
</dbReference>
<dbReference type="EMBL" id="CP015839">
    <property type="protein sequence ID" value="ANG63449.1"/>
    <property type="molecule type" value="Genomic_DNA"/>
</dbReference>
<proteinExistence type="predicted"/>
<accession>A0A1A9F103</accession>
<dbReference type="InterPro" id="IPR015943">
    <property type="entry name" value="WD40/YVTN_repeat-like_dom_sf"/>
</dbReference>
<protein>
    <submittedName>
        <fullName evidence="2">Quinohemoprotein amine dehydrogenase subunit beta</fullName>
    </submittedName>
</protein>
<evidence type="ECO:0000256" key="1">
    <source>
        <dbReference type="SAM" id="SignalP"/>
    </source>
</evidence>
<feature type="chain" id="PRO_5008386603" evidence="1">
    <location>
        <begin position="29"/>
        <end position="369"/>
    </location>
</feature>
<dbReference type="Gene3D" id="2.130.10.10">
    <property type="entry name" value="YVTN repeat-like/Quinoprotein amine dehydrogenase"/>
    <property type="match status" value="1"/>
</dbReference>
<dbReference type="STRING" id="1821621.A8C75_13860"/>
<dbReference type="Proteomes" id="UP000078070">
    <property type="component" value="Chromosome"/>
</dbReference>
<dbReference type="AlphaFoldDB" id="A0A1A9F103"/>
<reference evidence="3" key="1">
    <citation type="submission" date="2016-05" db="EMBL/GenBank/DDBJ databases">
        <authorList>
            <person name="Baek K."/>
            <person name="Yang S.-J."/>
        </authorList>
    </citation>
    <scope>NUCLEOTIDE SEQUENCE [LARGE SCALE GENOMIC DNA]</scope>
    <source>
        <strain evidence="3">ST58-10</strain>
    </source>
</reference>
<dbReference type="SUPFAM" id="SSF50969">
    <property type="entry name" value="YVTN repeat-like/Quinoprotein amine dehydrogenase"/>
    <property type="match status" value="1"/>
</dbReference>
<sequence length="369" mass="40357">MKLNTLVKSSLLAPMGLAALVSAAPASADQEYLLTITRPGQLHVIDMATNAVARSCDIPGAFGTGSIALAPNGRTAYVLSNMTEDVYGISIESCDINFHAAQSQGNVRVKSVQSITVSTDGTELYTVQNPVRQLPDRFEILEPKLAVYRIADGMGAKPVRSFPVERRITKIAATETGEVILGGADVTAINPRTGAVRMVTALQSWDRGPLWAPPDAFAMHSQGEQSNEYIMPYATARFEDESMNMETAQWWWGMSRVNLKTGEAERMETVPFEFIVFNFVTDPRDSNILYGSFNTLSKHDLSKHETVAVRDMEHTYYNLNISADGKTLYVGGTSSDISIHDSDTLEKTGSIQLSGDMTTSDLRIATIRD</sequence>
<reference evidence="2 3" key="2">
    <citation type="journal article" date="2018" name="Int. J. Syst. Evol. Microbiol.">
        <title>Marinobacterium aestuarii sp. nov., a benzene-degrading marine bacterium isolated from estuary sediment.</title>
        <authorList>
            <person name="Bae S.S."/>
            <person name="Jung J."/>
            <person name="Chung D."/>
            <person name="Baek K."/>
        </authorList>
    </citation>
    <scope>NUCLEOTIDE SEQUENCE [LARGE SCALE GENOMIC DNA]</scope>
    <source>
        <strain evidence="2 3">ST58-10</strain>
    </source>
</reference>
<feature type="signal peptide" evidence="1">
    <location>
        <begin position="1"/>
        <end position="28"/>
    </location>
</feature>
<organism evidence="2 3">
    <name type="scientific">Marinobacterium aestuarii</name>
    <dbReference type="NCBI Taxonomy" id="1821621"/>
    <lineage>
        <taxon>Bacteria</taxon>
        <taxon>Pseudomonadati</taxon>
        <taxon>Pseudomonadota</taxon>
        <taxon>Gammaproteobacteria</taxon>
        <taxon>Oceanospirillales</taxon>
        <taxon>Oceanospirillaceae</taxon>
        <taxon>Marinobacterium</taxon>
    </lineage>
</organism>
<dbReference type="RefSeq" id="WP_067383459.1">
    <property type="nucleotide sequence ID" value="NZ_CP015839.1"/>
</dbReference>
<dbReference type="OrthoDB" id="5345984at2"/>
<evidence type="ECO:0000313" key="3">
    <source>
        <dbReference type="Proteomes" id="UP000078070"/>
    </source>
</evidence>
<gene>
    <name evidence="2" type="ORF">A8C75_13860</name>
</gene>
<dbReference type="KEGG" id="mars:A8C75_13860"/>
<dbReference type="InterPro" id="IPR023879">
    <property type="entry name" value="QH-AmDH_bsu"/>
</dbReference>
<keyword evidence="3" id="KW-1185">Reference proteome</keyword>
<dbReference type="PANTHER" id="PTHR47197">
    <property type="entry name" value="PROTEIN NIRF"/>
    <property type="match status" value="1"/>
</dbReference>
<dbReference type="InterPro" id="IPR051200">
    <property type="entry name" value="Host-pathogen_enzymatic-act"/>
</dbReference>
<dbReference type="NCBIfam" id="TIGR03907">
    <property type="entry name" value="QH_beta"/>
    <property type="match status" value="1"/>
</dbReference>